<organism evidence="2 3">
    <name type="scientific">Ralstonia phage RsoP1EGY</name>
    <dbReference type="NCBI Taxonomy" id="2070026"/>
    <lineage>
        <taxon>Viruses</taxon>
        <taxon>Duplodnaviria</taxon>
        <taxon>Heunggongvirae</taxon>
        <taxon>Uroviricota</taxon>
        <taxon>Caudoviricetes</taxon>
        <taxon>Autographivirales</taxon>
        <taxon>Gyeongsanvirus</taxon>
        <taxon>Gyeongsanvirus RsoP1EGY</taxon>
    </lineage>
</organism>
<protein>
    <recommendedName>
        <fullName evidence="4">Holin</fullName>
    </recommendedName>
</protein>
<evidence type="ECO:0000256" key="1">
    <source>
        <dbReference type="SAM" id="Phobius"/>
    </source>
</evidence>
<feature type="transmembrane region" description="Helical" evidence="1">
    <location>
        <begin position="103"/>
        <end position="122"/>
    </location>
</feature>
<keyword evidence="1" id="KW-0472">Membrane</keyword>
<dbReference type="EMBL" id="MG711516">
    <property type="protein sequence ID" value="AUO78198.1"/>
    <property type="molecule type" value="Genomic_DNA"/>
</dbReference>
<sequence>MILESILGSVVVPAIIDLVKGAGGAISRKFFGLSVDDQIKIQNADIEKLKALAALDNPYGTPSQWVVDLRASFRYIGAAAVIAVGCVTLYAGVQTNIEDVKEMGFALVGMPFGFIFGERLYLGLRGKSK</sequence>
<feature type="transmembrane region" description="Helical" evidence="1">
    <location>
        <begin position="73"/>
        <end position="91"/>
    </location>
</feature>
<proteinExistence type="predicted"/>
<evidence type="ECO:0008006" key="4">
    <source>
        <dbReference type="Google" id="ProtNLM"/>
    </source>
</evidence>
<keyword evidence="3" id="KW-1185">Reference proteome</keyword>
<evidence type="ECO:0000313" key="3">
    <source>
        <dbReference type="Proteomes" id="UP000244501"/>
    </source>
</evidence>
<keyword evidence="1" id="KW-0812">Transmembrane</keyword>
<name>A0A2R2ZGE4_9CAUD</name>
<accession>A0A2R2ZGE4</accession>
<keyword evidence="1" id="KW-1133">Transmembrane helix</keyword>
<reference evidence="2 3" key="1">
    <citation type="submission" date="2017-12" db="EMBL/GenBank/DDBJ databases">
        <title>Sequencing, genome analysis and host range of a novel Ralstonia phage RsoP1EGY isolated from Egypt.</title>
        <authorList>
            <person name="Ahmad A.A."/>
            <person name="Addy H.S."/>
            <person name="Elhalag K.M."/>
            <person name="Nasr-Eldin M.A."/>
            <person name="Hussien A.S."/>
            <person name="Huang Q."/>
        </authorList>
    </citation>
    <scope>NUCLEOTIDE SEQUENCE [LARGE SCALE GENOMIC DNA]</scope>
</reference>
<dbReference type="Proteomes" id="UP000244501">
    <property type="component" value="Segment"/>
</dbReference>
<gene>
    <name evidence="2" type="ORF">RSEGYP2_40</name>
</gene>
<evidence type="ECO:0000313" key="2">
    <source>
        <dbReference type="EMBL" id="AUO78198.1"/>
    </source>
</evidence>